<dbReference type="InterPro" id="IPR001752">
    <property type="entry name" value="Kinesin_motor_dom"/>
</dbReference>
<evidence type="ECO:0000313" key="9">
    <source>
        <dbReference type="EMBL" id="OEU20759.1"/>
    </source>
</evidence>
<dbReference type="Pfam" id="PF00225">
    <property type="entry name" value="Kinesin"/>
    <property type="match status" value="1"/>
</dbReference>
<dbReference type="SMART" id="SM00129">
    <property type="entry name" value="KISc"/>
    <property type="match status" value="1"/>
</dbReference>
<dbReference type="InterPro" id="IPR019821">
    <property type="entry name" value="Kinesin_motor_CS"/>
</dbReference>
<dbReference type="PROSITE" id="PS00411">
    <property type="entry name" value="KINESIN_MOTOR_1"/>
    <property type="match status" value="1"/>
</dbReference>
<dbReference type="PANTHER" id="PTHR47969">
    <property type="entry name" value="CHROMOSOME-ASSOCIATED KINESIN KIF4A-RELATED"/>
    <property type="match status" value="1"/>
</dbReference>
<dbReference type="GO" id="GO:0008017">
    <property type="term" value="F:microtubule binding"/>
    <property type="evidence" value="ECO:0007669"/>
    <property type="project" value="InterPro"/>
</dbReference>
<comment type="subcellular location">
    <subcellularLocation>
        <location evidence="1">Cytoplasm</location>
    </subcellularLocation>
</comment>
<dbReference type="GO" id="GO:0005524">
    <property type="term" value="F:ATP binding"/>
    <property type="evidence" value="ECO:0007669"/>
    <property type="project" value="UniProtKB-UniRule"/>
</dbReference>
<proteinExistence type="inferred from homology"/>
<dbReference type="GO" id="GO:0007018">
    <property type="term" value="P:microtubule-based movement"/>
    <property type="evidence" value="ECO:0007669"/>
    <property type="project" value="InterPro"/>
</dbReference>
<evidence type="ECO:0000256" key="7">
    <source>
        <dbReference type="RuleBase" id="RU000394"/>
    </source>
</evidence>
<dbReference type="SUPFAM" id="SSF52540">
    <property type="entry name" value="P-loop containing nucleoside triphosphate hydrolases"/>
    <property type="match status" value="1"/>
</dbReference>
<keyword evidence="4 6" id="KW-0067">ATP-binding</keyword>
<dbReference type="Proteomes" id="UP000095751">
    <property type="component" value="Unassembled WGS sequence"/>
</dbReference>
<dbReference type="GO" id="GO:0003777">
    <property type="term" value="F:microtubule motor activity"/>
    <property type="evidence" value="ECO:0007669"/>
    <property type="project" value="InterPro"/>
</dbReference>
<feature type="binding site" evidence="6">
    <location>
        <begin position="77"/>
        <end position="84"/>
    </location>
    <ligand>
        <name>ATP</name>
        <dbReference type="ChEBI" id="CHEBI:30616"/>
    </ligand>
</feature>
<reference evidence="9 10" key="1">
    <citation type="submission" date="2016-09" db="EMBL/GenBank/DDBJ databases">
        <title>Extensive genetic diversity and differential bi-allelic expression allows diatom success in the polar Southern Ocean.</title>
        <authorList>
            <consortium name="DOE Joint Genome Institute"/>
            <person name="Mock T."/>
            <person name="Otillar R.P."/>
            <person name="Strauss J."/>
            <person name="Dupont C."/>
            <person name="Frickenhaus S."/>
            <person name="Maumus F."/>
            <person name="Mcmullan M."/>
            <person name="Sanges R."/>
            <person name="Schmutz J."/>
            <person name="Toseland A."/>
            <person name="Valas R."/>
            <person name="Veluchamy A."/>
            <person name="Ward B.J."/>
            <person name="Allen A."/>
            <person name="Barry K."/>
            <person name="Falciatore A."/>
            <person name="Ferrante M."/>
            <person name="Fortunato A.E."/>
            <person name="Gloeckner G."/>
            <person name="Gruber A."/>
            <person name="Hipkin R."/>
            <person name="Janech M."/>
            <person name="Kroth P."/>
            <person name="Leese F."/>
            <person name="Lindquist E."/>
            <person name="Lyon B.R."/>
            <person name="Martin J."/>
            <person name="Mayer C."/>
            <person name="Parker M."/>
            <person name="Quesneville H."/>
            <person name="Raymond J."/>
            <person name="Uhlig C."/>
            <person name="Valentin K.U."/>
            <person name="Worden A.Z."/>
            <person name="Armbrust E.V."/>
            <person name="Bowler C."/>
            <person name="Green B."/>
            <person name="Moulton V."/>
            <person name="Van Oosterhout C."/>
            <person name="Grigoriev I."/>
        </authorList>
    </citation>
    <scope>NUCLEOTIDE SEQUENCE [LARGE SCALE GENOMIC DNA]</scope>
    <source>
        <strain evidence="9 10">CCMP1102</strain>
    </source>
</reference>
<dbReference type="OrthoDB" id="3176171at2759"/>
<dbReference type="GO" id="GO:0005874">
    <property type="term" value="C:microtubule"/>
    <property type="evidence" value="ECO:0007669"/>
    <property type="project" value="UniProtKB-KW"/>
</dbReference>
<organism evidence="9 10">
    <name type="scientific">Fragilariopsis cylindrus CCMP1102</name>
    <dbReference type="NCBI Taxonomy" id="635003"/>
    <lineage>
        <taxon>Eukaryota</taxon>
        <taxon>Sar</taxon>
        <taxon>Stramenopiles</taxon>
        <taxon>Ochrophyta</taxon>
        <taxon>Bacillariophyta</taxon>
        <taxon>Bacillariophyceae</taxon>
        <taxon>Bacillariophycidae</taxon>
        <taxon>Bacillariales</taxon>
        <taxon>Bacillariaceae</taxon>
        <taxon>Fragilariopsis</taxon>
    </lineage>
</organism>
<dbReference type="Gene3D" id="3.40.850.10">
    <property type="entry name" value="Kinesin motor domain"/>
    <property type="match status" value="1"/>
</dbReference>
<evidence type="ECO:0000259" key="8">
    <source>
        <dbReference type="PROSITE" id="PS50067"/>
    </source>
</evidence>
<evidence type="ECO:0000256" key="5">
    <source>
        <dbReference type="ARBA" id="ARBA00023054"/>
    </source>
</evidence>
<gene>
    <name evidence="9" type="ORF">FRACYDRAFT_179812</name>
</gene>
<keyword evidence="6 7" id="KW-0505">Motor protein</keyword>
<keyword evidence="7" id="KW-0493">Microtubule</keyword>
<evidence type="ECO:0000256" key="6">
    <source>
        <dbReference type="PROSITE-ProRule" id="PRU00283"/>
    </source>
</evidence>
<dbReference type="InParanoid" id="A0A1E7FRH2"/>
<keyword evidence="10" id="KW-1185">Reference proteome</keyword>
<evidence type="ECO:0000256" key="4">
    <source>
        <dbReference type="ARBA" id="ARBA00022840"/>
    </source>
</evidence>
<evidence type="ECO:0000256" key="1">
    <source>
        <dbReference type="ARBA" id="ARBA00004496"/>
    </source>
</evidence>
<accession>A0A1E7FRH2</accession>
<sequence length="344" mass="37154">MLPNEAGTTECIDVLCASEHNAGCPNVLRLGGSSGPKFTFDQVFGAQTVQSEVYEDRVAPLVANCLEGYNATVLAYGQTGSGKTHTIMGGGMTTAMMQEQHQGVLPRAIRNIFQKLQEQQESSSVGSSYEYELYGEEIRDLLNPRTSSSAPKLSIRDIGNGEPEVIGATMHKVDSADQALLCLTSGMCRRVTGSTAMNETSSRSHAILSLVVEQSIILEHVQSKVSRFNFVDLAGSERQKRTQATGQRLKEGIDINKGLLVLGNVISALGDPKKQGTFVPYRDSKLTRLLKGSLGGNHKTLMIACVSPSSCNMEETLNCLRYANRAKNIQNHAVVNVDATSQIV</sequence>
<name>A0A1E7FRH2_9STRA</name>
<keyword evidence="3 6" id="KW-0547">Nucleotide-binding</keyword>
<feature type="non-terminal residue" evidence="9">
    <location>
        <position position="344"/>
    </location>
</feature>
<feature type="domain" description="Kinesin motor" evidence="8">
    <location>
        <begin position="1"/>
        <end position="329"/>
    </location>
</feature>
<evidence type="ECO:0000256" key="3">
    <source>
        <dbReference type="ARBA" id="ARBA00022741"/>
    </source>
</evidence>
<dbReference type="PROSITE" id="PS50067">
    <property type="entry name" value="KINESIN_MOTOR_2"/>
    <property type="match status" value="1"/>
</dbReference>
<keyword evidence="2" id="KW-0963">Cytoplasm</keyword>
<dbReference type="GO" id="GO:0005737">
    <property type="term" value="C:cytoplasm"/>
    <property type="evidence" value="ECO:0007669"/>
    <property type="project" value="UniProtKB-SubCell"/>
</dbReference>
<dbReference type="PRINTS" id="PR00380">
    <property type="entry name" value="KINESINHEAVY"/>
</dbReference>
<evidence type="ECO:0000256" key="2">
    <source>
        <dbReference type="ARBA" id="ARBA00022490"/>
    </source>
</evidence>
<dbReference type="InterPro" id="IPR036961">
    <property type="entry name" value="Kinesin_motor_dom_sf"/>
</dbReference>
<dbReference type="InterPro" id="IPR027640">
    <property type="entry name" value="Kinesin-like_fam"/>
</dbReference>
<dbReference type="GO" id="GO:0051231">
    <property type="term" value="P:spindle elongation"/>
    <property type="evidence" value="ECO:0007669"/>
    <property type="project" value="TreeGrafter"/>
</dbReference>
<dbReference type="AlphaFoldDB" id="A0A1E7FRH2"/>
<dbReference type="PANTHER" id="PTHR47969:SF15">
    <property type="entry name" value="CHROMOSOME-ASSOCIATED KINESIN KIF4A-RELATED"/>
    <property type="match status" value="1"/>
</dbReference>
<dbReference type="GO" id="GO:0007052">
    <property type="term" value="P:mitotic spindle organization"/>
    <property type="evidence" value="ECO:0007669"/>
    <property type="project" value="TreeGrafter"/>
</dbReference>
<keyword evidence="5" id="KW-0175">Coiled coil</keyword>
<dbReference type="KEGG" id="fcy:FRACYDRAFT_179812"/>
<comment type="similarity">
    <text evidence="6 7">Belongs to the TRAFAC class myosin-kinesin ATPase superfamily. Kinesin family.</text>
</comment>
<evidence type="ECO:0000313" key="10">
    <source>
        <dbReference type="Proteomes" id="UP000095751"/>
    </source>
</evidence>
<dbReference type="GO" id="GO:0005875">
    <property type="term" value="C:microtubule associated complex"/>
    <property type="evidence" value="ECO:0007669"/>
    <property type="project" value="TreeGrafter"/>
</dbReference>
<dbReference type="EMBL" id="KV784354">
    <property type="protein sequence ID" value="OEU20759.1"/>
    <property type="molecule type" value="Genomic_DNA"/>
</dbReference>
<protein>
    <recommendedName>
        <fullName evidence="7">Kinesin-like protein</fullName>
    </recommendedName>
</protein>
<dbReference type="InterPro" id="IPR027417">
    <property type="entry name" value="P-loop_NTPase"/>
</dbReference>